<protein>
    <submittedName>
        <fullName evidence="1">Uncharacterized protein</fullName>
    </submittedName>
</protein>
<name>A0ABN6ZDH4_9FIRM</name>
<keyword evidence="2" id="KW-1185">Reference proteome</keyword>
<sequence length="115" mass="13478">MIILNDVYKFPTAIIEDNSSSLTLKLKYDSRKYSDFRNFCGRSFFQQSDISIKSDKKCYTTLIESSSFSLGSIDYNEKEEIQQFNPLAEAIIRFKKETLQSIAKIKSKEKRFYNI</sequence>
<accession>A0ABN6ZDH4</accession>
<proteinExistence type="predicted"/>
<dbReference type="EMBL" id="AP028127">
    <property type="protein sequence ID" value="BEH91824.1"/>
    <property type="molecule type" value="Genomic_DNA"/>
</dbReference>
<dbReference type="Proteomes" id="UP001432099">
    <property type="component" value="Chromosome"/>
</dbReference>
<evidence type="ECO:0000313" key="2">
    <source>
        <dbReference type="Proteomes" id="UP001432099"/>
    </source>
</evidence>
<evidence type="ECO:0000313" key="1">
    <source>
        <dbReference type="EMBL" id="BEH91824.1"/>
    </source>
</evidence>
<organism evidence="1 2">
    <name type="scientific">Turicibacter faecis</name>
    <dbReference type="NCBI Taxonomy" id="2963365"/>
    <lineage>
        <taxon>Bacteria</taxon>
        <taxon>Bacillati</taxon>
        <taxon>Bacillota</taxon>
        <taxon>Erysipelotrichia</taxon>
        <taxon>Erysipelotrichales</taxon>
        <taxon>Turicibacteraceae</taxon>
        <taxon>Turicibacter</taxon>
    </lineage>
</organism>
<reference evidence="1" key="1">
    <citation type="journal article" date="2024" name="Int. J. Syst. Evol. Microbiol.">
        <title>Turicibacter faecis sp. nov., isolated from faeces of heart failure mouse model.</title>
        <authorList>
            <person name="Imamura Y."/>
            <person name="Motooka D."/>
            <person name="Nakajima Y."/>
            <person name="Ito S."/>
            <person name="Kitakaze M."/>
            <person name="Iida T."/>
            <person name="Nakamura S."/>
        </authorList>
    </citation>
    <scope>NUCLEOTIDE SEQUENCE</scope>
    <source>
        <strain evidence="1">TC023</strain>
    </source>
</reference>
<gene>
    <name evidence="1" type="ORF">T23_19260</name>
</gene>